<comment type="caution">
    <text evidence="1">The sequence shown here is derived from an EMBL/GenBank/DDBJ whole genome shotgun (WGS) entry which is preliminary data.</text>
</comment>
<dbReference type="AlphaFoldDB" id="A0AAV3QHW3"/>
<dbReference type="Proteomes" id="UP001454036">
    <property type="component" value="Unassembled WGS sequence"/>
</dbReference>
<accession>A0AAV3QHW3</accession>
<protein>
    <submittedName>
        <fullName evidence="1">Uncharacterized protein</fullName>
    </submittedName>
</protein>
<gene>
    <name evidence="1" type="ORF">LIER_18796</name>
</gene>
<evidence type="ECO:0000313" key="1">
    <source>
        <dbReference type="EMBL" id="GAA0162776.1"/>
    </source>
</evidence>
<reference evidence="1 2" key="1">
    <citation type="submission" date="2024-01" db="EMBL/GenBank/DDBJ databases">
        <title>The complete chloroplast genome sequence of Lithospermum erythrorhizon: insights into the phylogenetic relationship among Boraginaceae species and the maternal lineages of purple gromwells.</title>
        <authorList>
            <person name="Okada T."/>
            <person name="Watanabe K."/>
        </authorList>
    </citation>
    <scope>NUCLEOTIDE SEQUENCE [LARGE SCALE GENOMIC DNA]</scope>
</reference>
<proteinExistence type="predicted"/>
<dbReference type="EMBL" id="BAABME010004549">
    <property type="protein sequence ID" value="GAA0162776.1"/>
    <property type="molecule type" value="Genomic_DNA"/>
</dbReference>
<keyword evidence="2" id="KW-1185">Reference proteome</keyword>
<organism evidence="1 2">
    <name type="scientific">Lithospermum erythrorhizon</name>
    <name type="common">Purple gromwell</name>
    <name type="synonym">Lithospermum officinale var. erythrorhizon</name>
    <dbReference type="NCBI Taxonomy" id="34254"/>
    <lineage>
        <taxon>Eukaryota</taxon>
        <taxon>Viridiplantae</taxon>
        <taxon>Streptophyta</taxon>
        <taxon>Embryophyta</taxon>
        <taxon>Tracheophyta</taxon>
        <taxon>Spermatophyta</taxon>
        <taxon>Magnoliopsida</taxon>
        <taxon>eudicotyledons</taxon>
        <taxon>Gunneridae</taxon>
        <taxon>Pentapetalae</taxon>
        <taxon>asterids</taxon>
        <taxon>lamiids</taxon>
        <taxon>Boraginales</taxon>
        <taxon>Boraginaceae</taxon>
        <taxon>Boraginoideae</taxon>
        <taxon>Lithospermeae</taxon>
        <taxon>Lithospermum</taxon>
    </lineage>
</organism>
<sequence length="99" mass="11601">MANYQMLFDKWSKLTKAYTLKEAERQKLTHANSIMLKIEEEQKSEIGVLEGKVESMIKGIKMMNSSRYLLDEILEKGNRGRDTFRIDYSNSRRQQGVSH</sequence>
<name>A0AAV3QHW3_LITER</name>
<evidence type="ECO:0000313" key="2">
    <source>
        <dbReference type="Proteomes" id="UP001454036"/>
    </source>
</evidence>